<dbReference type="InterPro" id="IPR052414">
    <property type="entry name" value="U3_snoRNA-assoc_WDR"/>
</dbReference>
<comment type="similarity">
    <text evidence="3">Belongs to the UTP5 family.</text>
</comment>
<proteinExistence type="inferred from homology"/>
<dbReference type="InParanoid" id="A8Q8X6"/>
<keyword evidence="8" id="KW-1185">Reference proteome</keyword>
<feature type="region of interest" description="Disordered" evidence="5">
    <location>
        <begin position="658"/>
        <end position="786"/>
    </location>
</feature>
<comment type="caution">
    <text evidence="7">The sequence shown here is derived from an EMBL/GenBank/DDBJ whole genome shotgun (WGS) entry which is preliminary data.</text>
</comment>
<comment type="subcellular location">
    <subcellularLocation>
        <location evidence="1">Nucleus</location>
    </subcellularLocation>
</comment>
<dbReference type="EMBL" id="AAYY01000013">
    <property type="protein sequence ID" value="EDP42114.1"/>
    <property type="molecule type" value="Genomic_DNA"/>
</dbReference>
<sequence length="786" mass="84261">MAKSKGTKPPKSRPASTSSLSQPQMADQNVQITAFSPDATLFAQLSQAVDRARLRVYASHKAGVMADFLLPEAQTCRAIAWILLGAQSESDLSPSSSSTSASSKKRKALARAAAEQHTSDSTAPTPHVALGMSDGTVLVYSPVTARVMRVLVVSSQDSSTAALVSLSYRDNHLWGVTANGWVHGWVVSGLASASVHERVPPTRHFLPDSKMPMSLLTCGPSHRMLTAHHALALYDVSTERIAAPLRQFTGHATPITHAAWAGEDAFVSAAAEDRHLYYWFTHLSHAGAMLTLDAPAHRLVTWAEADGTAMLLVISQLGTANVYRLPREVPKAKGLATLTPVSVVSTAFEGTELLDAICTPDGTLRYARIVKGFKVVLDEAPLYEDDNALRSVVTLAASSAPKPEVALRDTQRYKEARGAAGTRAELPGHTAAAAALLGTEGGLLPDAASSSVDLHDDALQDGDVNEPTLAQRLKALKVQRGDARASTVNEREEEDEDDGDVDGAAPDPGAEVPVGGASLASSLTQALHSGDHALLTSCLVHSDVTLIRATVRRISGPLAVRLLEACVDRLNRGGVKSKGALGSGRARGIVEWIHQSLTFHAAYLMSLPNLVARLSQLHHSLAARLASHERLLALKGRMELVMSQIDMHMSYTADEAQMPVQGQKLGKRSSATELEKKQQASQLQQQGQTWVEPDEDDDVEDIGLTAGNDVSMNADEDDYEDGIPEDMDEDELVNEDALEETEENSDLSLEEDEENELGLDEDDMASDDEDEDDGDDDNDNDTDNES</sequence>
<feature type="compositionally biased region" description="Low complexity" evidence="5">
    <location>
        <begin position="679"/>
        <end position="688"/>
    </location>
</feature>
<feature type="compositionally biased region" description="Acidic residues" evidence="5">
    <location>
        <begin position="714"/>
        <end position="786"/>
    </location>
</feature>
<dbReference type="InterPro" id="IPR001680">
    <property type="entry name" value="WD40_rpt"/>
</dbReference>
<dbReference type="PROSITE" id="PS50082">
    <property type="entry name" value="WD_REPEATS_2"/>
    <property type="match status" value="1"/>
</dbReference>
<organism evidence="7 8">
    <name type="scientific">Malassezia globosa (strain ATCC MYA-4612 / CBS 7966)</name>
    <name type="common">Dandruff-associated fungus</name>
    <dbReference type="NCBI Taxonomy" id="425265"/>
    <lineage>
        <taxon>Eukaryota</taxon>
        <taxon>Fungi</taxon>
        <taxon>Dikarya</taxon>
        <taxon>Basidiomycota</taxon>
        <taxon>Ustilaginomycotina</taxon>
        <taxon>Malasseziomycetes</taxon>
        <taxon>Malasseziales</taxon>
        <taxon>Malasseziaceae</taxon>
        <taxon>Malassezia</taxon>
    </lineage>
</organism>
<evidence type="ECO:0000256" key="3">
    <source>
        <dbReference type="ARBA" id="ARBA00038335"/>
    </source>
</evidence>
<dbReference type="Proteomes" id="UP000008837">
    <property type="component" value="Unassembled WGS sequence"/>
</dbReference>
<dbReference type="FunCoup" id="A8Q8X6">
    <property type="interactions" value="452"/>
</dbReference>
<feature type="compositionally biased region" description="Low complexity" evidence="5">
    <location>
        <begin position="89"/>
        <end position="102"/>
    </location>
</feature>
<dbReference type="PANTHER" id="PTHR44267">
    <property type="entry name" value="WD REPEAT-CONTAINING PROTEIN 43"/>
    <property type="match status" value="1"/>
</dbReference>
<feature type="compositionally biased region" description="Low complexity" evidence="5">
    <location>
        <begin position="502"/>
        <end position="511"/>
    </location>
</feature>
<evidence type="ECO:0000256" key="5">
    <source>
        <dbReference type="SAM" id="MobiDB-lite"/>
    </source>
</evidence>
<dbReference type="InterPro" id="IPR036322">
    <property type="entry name" value="WD40_repeat_dom_sf"/>
</dbReference>
<dbReference type="AlphaFoldDB" id="A8Q8X6"/>
<keyword evidence="2" id="KW-0539">Nucleus</keyword>
<dbReference type="RefSeq" id="XP_001729328.1">
    <property type="nucleotide sequence ID" value="XM_001729276.1"/>
</dbReference>
<dbReference type="GO" id="GO:0032040">
    <property type="term" value="C:small-subunit processome"/>
    <property type="evidence" value="ECO:0007669"/>
    <property type="project" value="UniProtKB-ARBA"/>
</dbReference>
<feature type="compositionally biased region" description="Acidic residues" evidence="5">
    <location>
        <begin position="491"/>
        <end position="501"/>
    </location>
</feature>
<feature type="compositionally biased region" description="Polar residues" evidence="5">
    <location>
        <begin position="14"/>
        <end position="25"/>
    </location>
</feature>
<dbReference type="GeneID" id="5853635"/>
<feature type="compositionally biased region" description="Basic residues" evidence="5">
    <location>
        <begin position="1"/>
        <end position="11"/>
    </location>
</feature>
<dbReference type="KEGG" id="mgl:MGL_3363"/>
<evidence type="ECO:0000256" key="2">
    <source>
        <dbReference type="ARBA" id="ARBA00023242"/>
    </source>
</evidence>
<dbReference type="InterPro" id="IPR007148">
    <property type="entry name" value="SSU_processome_Utp12"/>
</dbReference>
<name>A8Q8X6_MALGO</name>
<feature type="region of interest" description="Disordered" evidence="5">
    <location>
        <begin position="480"/>
        <end position="516"/>
    </location>
</feature>
<dbReference type="Pfam" id="PF04003">
    <property type="entry name" value="Utp12"/>
    <property type="match status" value="1"/>
</dbReference>
<evidence type="ECO:0000313" key="8">
    <source>
        <dbReference type="Proteomes" id="UP000008837"/>
    </source>
</evidence>
<dbReference type="PANTHER" id="PTHR44267:SF1">
    <property type="entry name" value="WD REPEAT-CONTAINING PROTEIN 43"/>
    <property type="match status" value="1"/>
</dbReference>
<dbReference type="InterPro" id="IPR015943">
    <property type="entry name" value="WD40/YVTN_repeat-like_dom_sf"/>
</dbReference>
<dbReference type="SUPFAM" id="SSF50978">
    <property type="entry name" value="WD40 repeat-like"/>
    <property type="match status" value="1"/>
</dbReference>
<evidence type="ECO:0000259" key="6">
    <source>
        <dbReference type="Pfam" id="PF04003"/>
    </source>
</evidence>
<dbReference type="STRING" id="425265.A8Q8X6"/>
<keyword evidence="4" id="KW-0853">WD repeat</keyword>
<evidence type="ECO:0000313" key="7">
    <source>
        <dbReference type="EMBL" id="EDP42114.1"/>
    </source>
</evidence>
<feature type="repeat" description="WD" evidence="4">
    <location>
        <begin position="248"/>
        <end position="279"/>
    </location>
</feature>
<accession>A8Q8X6</accession>
<dbReference type="Gene3D" id="2.130.10.10">
    <property type="entry name" value="YVTN repeat-like/Quinoprotein amine dehydrogenase"/>
    <property type="match status" value="1"/>
</dbReference>
<dbReference type="OrthoDB" id="30195at2759"/>
<dbReference type="OMA" id="CEHAVNP"/>
<protein>
    <recommendedName>
        <fullName evidence="6">Small-subunit processome Utp12 domain-containing protein</fullName>
    </recommendedName>
</protein>
<evidence type="ECO:0000256" key="1">
    <source>
        <dbReference type="ARBA" id="ARBA00004123"/>
    </source>
</evidence>
<reference evidence="7 8" key="1">
    <citation type="journal article" date="2007" name="Proc. Natl. Acad. Sci. U.S.A.">
        <title>Dandruff-associated Malassezia genomes reveal convergent and divergent virulence traits shared with plant and human fungal pathogens.</title>
        <authorList>
            <person name="Xu J."/>
            <person name="Saunders C.W."/>
            <person name="Hu P."/>
            <person name="Grant R.A."/>
            <person name="Boekhout T."/>
            <person name="Kuramae E.E."/>
            <person name="Kronstad J.W."/>
            <person name="Deangelis Y.M."/>
            <person name="Reeder N.L."/>
            <person name="Johnstone K.R."/>
            <person name="Leland M."/>
            <person name="Fieno A.M."/>
            <person name="Begley W.M."/>
            <person name="Sun Y."/>
            <person name="Lacey M.P."/>
            <person name="Chaudhary T."/>
            <person name="Keough T."/>
            <person name="Chu L."/>
            <person name="Sears R."/>
            <person name="Yuan B."/>
            <person name="Dawson T.L.Jr."/>
        </authorList>
    </citation>
    <scope>NUCLEOTIDE SEQUENCE [LARGE SCALE GENOMIC DNA]</scope>
    <source>
        <strain evidence="8">ATCC MYA-4612 / CBS 7966</strain>
    </source>
</reference>
<dbReference type="VEuPathDB" id="FungiDB:MGL_3363"/>
<dbReference type="GO" id="GO:0000462">
    <property type="term" value="P:maturation of SSU-rRNA from tricistronic rRNA transcript (SSU-rRNA, 5.8S rRNA, LSU-rRNA)"/>
    <property type="evidence" value="ECO:0007669"/>
    <property type="project" value="TreeGrafter"/>
</dbReference>
<feature type="domain" description="Small-subunit processome Utp12" evidence="6">
    <location>
        <begin position="531"/>
        <end position="642"/>
    </location>
</feature>
<feature type="region of interest" description="Disordered" evidence="5">
    <location>
        <begin position="1"/>
        <end position="25"/>
    </location>
</feature>
<feature type="region of interest" description="Disordered" evidence="5">
    <location>
        <begin position="89"/>
        <end position="127"/>
    </location>
</feature>
<feature type="compositionally biased region" description="Acidic residues" evidence="5">
    <location>
        <begin position="692"/>
        <end position="701"/>
    </location>
</feature>
<gene>
    <name evidence="7" type="ORF">MGL_3363</name>
</gene>
<evidence type="ECO:0000256" key="4">
    <source>
        <dbReference type="PROSITE-ProRule" id="PRU00221"/>
    </source>
</evidence>